<evidence type="ECO:0000313" key="2">
    <source>
        <dbReference type="EMBL" id="NIH56798.1"/>
    </source>
</evidence>
<accession>A0ABX0SHJ3</accession>
<dbReference type="PANTHER" id="PTHR37507:SF2">
    <property type="entry name" value="SPORULATION PROTEIN YDCC"/>
    <property type="match status" value="1"/>
</dbReference>
<feature type="chain" id="PRO_5046403455" evidence="1">
    <location>
        <begin position="36"/>
        <end position="367"/>
    </location>
</feature>
<evidence type="ECO:0000256" key="1">
    <source>
        <dbReference type="SAM" id="SignalP"/>
    </source>
</evidence>
<dbReference type="PANTHER" id="PTHR37507">
    <property type="entry name" value="SPORULATION PROTEIN YDCC"/>
    <property type="match status" value="1"/>
</dbReference>
<feature type="signal peptide" evidence="1">
    <location>
        <begin position="1"/>
        <end position="35"/>
    </location>
</feature>
<keyword evidence="2" id="KW-0449">Lipoprotein</keyword>
<protein>
    <submittedName>
        <fullName evidence="2">Outer membrane lipoprotein-sorting protein</fullName>
    </submittedName>
</protein>
<dbReference type="Proteomes" id="UP000749311">
    <property type="component" value="Unassembled WGS sequence"/>
</dbReference>
<comment type="caution">
    <text evidence="2">The sequence shown here is derived from an EMBL/GenBank/DDBJ whole genome shotgun (WGS) entry which is preliminary data.</text>
</comment>
<organism evidence="2 3">
    <name type="scientific">Brooklawnia cerclae</name>
    <dbReference type="NCBI Taxonomy" id="349934"/>
    <lineage>
        <taxon>Bacteria</taxon>
        <taxon>Bacillati</taxon>
        <taxon>Actinomycetota</taxon>
        <taxon>Actinomycetes</taxon>
        <taxon>Propionibacteriales</taxon>
        <taxon>Propionibacteriaceae</taxon>
        <taxon>Brooklawnia</taxon>
    </lineage>
</organism>
<keyword evidence="1" id="KW-0732">Signal</keyword>
<gene>
    <name evidence="2" type="ORF">FB473_001443</name>
</gene>
<sequence>MILRARKPSTRWIAPAAAAGLVIASPAVLTSLASAEPTLPPRSAEELVSDVLSADPVAFTGEISQRTDLGLPDLSSVGGLDFSDPNSLLALASGSNTWRIWYDGGRAYRIAIIRDQTESDLISNGSVLWAWSSQSRTAVRTELDGATAADQTQLPAEAGSPQELARQVLSELEQYSTVQTDANLTVAGRAAYELVVKPEDESTRVKDVRIAVDAETQMPLRVLVHSTQVDEPVIDVAFTRLDYTAPSASTFEFTPPPGAEVIENTGSAEPLPSGTSAPVDQIPASDEEISSVESSGEGWSSVTVVPADASGAAAASGYLAGLLPAVSGEWGSGVVLDGTLVSLVITDDGRMAWGAVAPEALYEALAR</sequence>
<proteinExistence type="predicted"/>
<dbReference type="InterPro" id="IPR052944">
    <property type="entry name" value="Sporulation_related"/>
</dbReference>
<dbReference type="RefSeq" id="WP_167166010.1">
    <property type="nucleotide sequence ID" value="NZ_BAAAOO010000015.1"/>
</dbReference>
<dbReference type="InterPro" id="IPR029046">
    <property type="entry name" value="LolA/LolB/LppX"/>
</dbReference>
<name>A0ABX0SHJ3_9ACTN</name>
<dbReference type="SUPFAM" id="SSF89392">
    <property type="entry name" value="Prokaryotic lipoproteins and lipoprotein localization factors"/>
    <property type="match status" value="1"/>
</dbReference>
<dbReference type="Gene3D" id="2.50.20.10">
    <property type="entry name" value="Lipoprotein localisation LolA/LolB/LppX"/>
    <property type="match status" value="1"/>
</dbReference>
<dbReference type="EMBL" id="JAAMOZ010000001">
    <property type="protein sequence ID" value="NIH56798.1"/>
    <property type="molecule type" value="Genomic_DNA"/>
</dbReference>
<keyword evidence="3" id="KW-1185">Reference proteome</keyword>
<reference evidence="2 3" key="1">
    <citation type="submission" date="2020-02" db="EMBL/GenBank/DDBJ databases">
        <title>Sequencing the genomes of 1000 actinobacteria strains.</title>
        <authorList>
            <person name="Klenk H.-P."/>
        </authorList>
    </citation>
    <scope>NUCLEOTIDE SEQUENCE [LARGE SCALE GENOMIC DNA]</scope>
    <source>
        <strain evidence="2 3">DSM 19609</strain>
    </source>
</reference>
<evidence type="ECO:0000313" key="3">
    <source>
        <dbReference type="Proteomes" id="UP000749311"/>
    </source>
</evidence>